<feature type="transmembrane region" description="Helical" evidence="5">
    <location>
        <begin position="84"/>
        <end position="110"/>
    </location>
</feature>
<feature type="transmembrane region" description="Helical" evidence="5">
    <location>
        <begin position="388"/>
        <end position="418"/>
    </location>
</feature>
<name>A0A4V3WB35_9RHOO</name>
<evidence type="ECO:0000256" key="4">
    <source>
        <dbReference type="ARBA" id="ARBA00023136"/>
    </source>
</evidence>
<feature type="transmembrane region" description="Helical" evidence="5">
    <location>
        <begin position="122"/>
        <end position="144"/>
    </location>
</feature>
<dbReference type="GO" id="GO:0016020">
    <property type="term" value="C:membrane"/>
    <property type="evidence" value="ECO:0007669"/>
    <property type="project" value="UniProtKB-SubCell"/>
</dbReference>
<feature type="transmembrane region" description="Helical" evidence="5">
    <location>
        <begin position="295"/>
        <end position="314"/>
    </location>
</feature>
<dbReference type="GO" id="GO:0055085">
    <property type="term" value="P:transmembrane transport"/>
    <property type="evidence" value="ECO:0007669"/>
    <property type="project" value="InterPro"/>
</dbReference>
<feature type="transmembrane region" description="Helical" evidence="5">
    <location>
        <begin position="52"/>
        <end position="72"/>
    </location>
</feature>
<dbReference type="PROSITE" id="PS50801">
    <property type="entry name" value="STAS"/>
    <property type="match status" value="1"/>
</dbReference>
<dbReference type="Proteomes" id="UP000307956">
    <property type="component" value="Unassembled WGS sequence"/>
</dbReference>
<dbReference type="CDD" id="cd07042">
    <property type="entry name" value="STAS_SulP_like_sulfate_transporter"/>
    <property type="match status" value="1"/>
</dbReference>
<dbReference type="AlphaFoldDB" id="A0A4V3WB35"/>
<feature type="transmembrane region" description="Helical" evidence="5">
    <location>
        <begin position="20"/>
        <end position="45"/>
    </location>
</feature>
<dbReference type="Gene3D" id="3.30.750.24">
    <property type="entry name" value="STAS domain"/>
    <property type="match status" value="1"/>
</dbReference>
<dbReference type="RefSeq" id="WP_136384843.1">
    <property type="nucleotide sequence ID" value="NZ_SSOD01000006.1"/>
</dbReference>
<comment type="caution">
    <text evidence="7">The sequence shown here is derived from an EMBL/GenBank/DDBJ whole genome shotgun (WGS) entry which is preliminary data.</text>
</comment>
<evidence type="ECO:0000256" key="1">
    <source>
        <dbReference type="ARBA" id="ARBA00004141"/>
    </source>
</evidence>
<evidence type="ECO:0000259" key="6">
    <source>
        <dbReference type="PROSITE" id="PS50801"/>
    </source>
</evidence>
<organism evidence="7 8">
    <name type="scientific">Pseudothauera rhizosphaerae</name>
    <dbReference type="NCBI Taxonomy" id="2565932"/>
    <lineage>
        <taxon>Bacteria</taxon>
        <taxon>Pseudomonadati</taxon>
        <taxon>Pseudomonadota</taxon>
        <taxon>Betaproteobacteria</taxon>
        <taxon>Rhodocyclales</taxon>
        <taxon>Zoogloeaceae</taxon>
        <taxon>Pseudothauera</taxon>
    </lineage>
</organism>
<evidence type="ECO:0000256" key="3">
    <source>
        <dbReference type="ARBA" id="ARBA00022989"/>
    </source>
</evidence>
<keyword evidence="4 5" id="KW-0472">Membrane</keyword>
<dbReference type="InterPro" id="IPR001902">
    <property type="entry name" value="SLC26A/SulP_fam"/>
</dbReference>
<feature type="transmembrane region" description="Helical" evidence="5">
    <location>
        <begin position="173"/>
        <end position="192"/>
    </location>
</feature>
<dbReference type="InterPro" id="IPR002645">
    <property type="entry name" value="STAS_dom"/>
</dbReference>
<gene>
    <name evidence="7" type="primary">sulP</name>
    <name evidence="7" type="ORF">E6O51_08875</name>
</gene>
<reference evidence="7 8" key="1">
    <citation type="submission" date="2019-04" db="EMBL/GenBank/DDBJ databases">
        <title>Azoarcus rhizosphaerae sp. nov. isolated from rhizosphere of Ficus religiosa.</title>
        <authorList>
            <person name="Lin S.-Y."/>
            <person name="Hameed A."/>
            <person name="Hsu Y.-H."/>
            <person name="Young C.-C."/>
        </authorList>
    </citation>
    <scope>NUCLEOTIDE SEQUENCE [LARGE SCALE GENOMIC DNA]</scope>
    <source>
        <strain evidence="7 8">CC-YHH848</strain>
    </source>
</reference>
<dbReference type="NCBIfam" id="TIGR00815">
    <property type="entry name" value="sulP"/>
    <property type="match status" value="1"/>
</dbReference>
<feature type="transmembrane region" description="Helical" evidence="5">
    <location>
        <begin position="350"/>
        <end position="368"/>
    </location>
</feature>
<dbReference type="Pfam" id="PF00916">
    <property type="entry name" value="Sulfate_transp"/>
    <property type="match status" value="1"/>
</dbReference>
<dbReference type="EMBL" id="SSOD01000006">
    <property type="protein sequence ID" value="THF61770.1"/>
    <property type="molecule type" value="Genomic_DNA"/>
</dbReference>
<feature type="domain" description="STAS" evidence="6">
    <location>
        <begin position="447"/>
        <end position="550"/>
    </location>
</feature>
<dbReference type="InterPro" id="IPR036513">
    <property type="entry name" value="STAS_dom_sf"/>
</dbReference>
<dbReference type="InterPro" id="IPR011547">
    <property type="entry name" value="SLC26A/SulP_dom"/>
</dbReference>
<sequence>MMISFRPKLLDTLPGYDRAGFTADLSAGITVGVLALPLAMAFAIASGMSPAAGIWTAIVAGFLISVLGGSRVQIGGPTGAFIPIIYAIVADYGVQNLLIATMMSGVLLFALGAFKLGNMIRFIPLSVVIGFTNGIAVVIFISQIKDFLGLQIDNLPGEFFAKMETLAGHLHTLRVPTVLLAVVSLAVLLGWNRLAAKVAWMRRIPGPLAVLIIATVFNALFALPVDTIGSRFGGIPQSLPDFGLPELSLSTLGKLIAPAVTIALLGAIESLLSARVADSQIDDRHDPNQELMAQGIANVAAPLFGGFAATGAIARTATNIRTGGRTPVAGILHAGVLLAVVLALAPLASAIPLATLSAIVVVVSINMGEWHAFAPKELARYSVNYRTILLGTFFVTVVFDLTLAVELGMVLASLFFIWRMSDLTRIERIPLEDHYGVAALSREDGTPRILAYRVYGSLFFGAANKLENLLLTQHGHPDVVILDMEKVINIDTTGLDILQTLHRNLGKRGAELILCDLNAQPASLVQRSGFFERLGAANVAANLTEALIRAQRTGGHEPEVSYA</sequence>
<keyword evidence="2 5" id="KW-0812">Transmembrane</keyword>
<dbReference type="Pfam" id="PF01740">
    <property type="entry name" value="STAS"/>
    <property type="match status" value="1"/>
</dbReference>
<protein>
    <submittedName>
        <fullName evidence="7">Sulfate permease</fullName>
    </submittedName>
</protein>
<evidence type="ECO:0000256" key="5">
    <source>
        <dbReference type="SAM" id="Phobius"/>
    </source>
</evidence>
<accession>A0A4V3WB35</accession>
<dbReference type="OrthoDB" id="9769739at2"/>
<dbReference type="PANTHER" id="PTHR11814">
    <property type="entry name" value="SULFATE TRANSPORTER"/>
    <property type="match status" value="1"/>
</dbReference>
<keyword evidence="3 5" id="KW-1133">Transmembrane helix</keyword>
<dbReference type="SUPFAM" id="SSF52091">
    <property type="entry name" value="SpoIIaa-like"/>
    <property type="match status" value="1"/>
</dbReference>
<keyword evidence="8" id="KW-1185">Reference proteome</keyword>
<evidence type="ECO:0000256" key="2">
    <source>
        <dbReference type="ARBA" id="ARBA00022692"/>
    </source>
</evidence>
<feature type="transmembrane region" description="Helical" evidence="5">
    <location>
        <begin position="204"/>
        <end position="223"/>
    </location>
</feature>
<proteinExistence type="predicted"/>
<evidence type="ECO:0000313" key="7">
    <source>
        <dbReference type="EMBL" id="THF61770.1"/>
    </source>
</evidence>
<feature type="transmembrane region" description="Helical" evidence="5">
    <location>
        <begin position="326"/>
        <end position="345"/>
    </location>
</feature>
<evidence type="ECO:0000313" key="8">
    <source>
        <dbReference type="Proteomes" id="UP000307956"/>
    </source>
</evidence>
<comment type="subcellular location">
    <subcellularLocation>
        <location evidence="1">Membrane</location>
        <topology evidence="1">Multi-pass membrane protein</topology>
    </subcellularLocation>
</comment>